<dbReference type="InterPro" id="IPR036388">
    <property type="entry name" value="WH-like_DNA-bd_sf"/>
</dbReference>
<accession>A0A068SZ16</accession>
<keyword evidence="3" id="KW-0238">DNA-binding</keyword>
<keyword evidence="4" id="KW-0010">Activator</keyword>
<comment type="similarity">
    <text evidence="1">Belongs to the LysR transcriptional regulatory family.</text>
</comment>
<dbReference type="InterPro" id="IPR036390">
    <property type="entry name" value="WH_DNA-bd_sf"/>
</dbReference>
<evidence type="ECO:0000256" key="8">
    <source>
        <dbReference type="ARBA" id="ARBA00083243"/>
    </source>
</evidence>
<evidence type="ECO:0000256" key="3">
    <source>
        <dbReference type="ARBA" id="ARBA00023125"/>
    </source>
</evidence>
<dbReference type="eggNOG" id="COG0583">
    <property type="taxonomic scope" value="Bacteria"/>
</dbReference>
<dbReference type="Gene3D" id="1.10.10.10">
    <property type="entry name" value="Winged helix-like DNA-binding domain superfamily/Winged helix DNA-binding domain"/>
    <property type="match status" value="1"/>
</dbReference>
<sequence>MNLRQIEVFQAVMRTGSITAGAELLNLSQPAVSRQIERLEQVSKLKLFRRVGRGIQPTPEGMAFYEEVKRAFVGLENLRHIADTISNFNTGHLRITSISALGFGFLPRAITRFSKQYPTVDVSLQVRSAGAVRGVTATQEFDLGFLPGPLNAGDQHLEHFARVDGICILPSGHPLAKKSEILPGDLSGLPFIGLVKDDVTRRQVDQIFANAGVKPKLHIETQYAATVCNFVANGAGVSIVSPFAALDFAGHGLVMRPFRPTVKLDYLMARPSLRPQSAVTSRFLAVLKEERDSTLAQFNMAAVGCD</sequence>
<dbReference type="GeneID" id="24260099"/>
<dbReference type="CDD" id="cd08415">
    <property type="entry name" value="PBP2_LysR_opines_like"/>
    <property type="match status" value="1"/>
</dbReference>
<keyword evidence="10" id="KW-0614">Plasmid</keyword>
<dbReference type="Proteomes" id="UP000028181">
    <property type="component" value="Plasmid pHAMBI540a"/>
</dbReference>
<protein>
    <recommendedName>
        <fullName evidence="7">HTH-type transcriptional regulator TtuA</fullName>
    </recommendedName>
    <alternativeName>
        <fullName evidence="8">Tartrate utilization transcriptional regulator</fullName>
    </alternativeName>
</protein>
<evidence type="ECO:0000313" key="10">
    <source>
        <dbReference type="EMBL" id="CDN51457.1"/>
    </source>
</evidence>
<comment type="function">
    <text evidence="6">Transcriptional regulator of the ttuABCDE tartrate utilization operon.</text>
</comment>
<dbReference type="AlphaFoldDB" id="A0A068SZ16"/>
<organism evidence="10 11">
    <name type="scientific">Neorhizobium galegae bv. orientalis str. HAMBI 540</name>
    <dbReference type="NCBI Taxonomy" id="1028800"/>
    <lineage>
        <taxon>Bacteria</taxon>
        <taxon>Pseudomonadati</taxon>
        <taxon>Pseudomonadota</taxon>
        <taxon>Alphaproteobacteria</taxon>
        <taxon>Hyphomicrobiales</taxon>
        <taxon>Rhizobiaceae</taxon>
        <taxon>Rhizobium/Agrobacterium group</taxon>
        <taxon>Neorhizobium</taxon>
    </lineage>
</organism>
<proteinExistence type="inferred from homology"/>
<evidence type="ECO:0000256" key="5">
    <source>
        <dbReference type="ARBA" id="ARBA00023163"/>
    </source>
</evidence>
<dbReference type="EMBL" id="HG938354">
    <property type="protein sequence ID" value="CDN51457.1"/>
    <property type="molecule type" value="Genomic_DNA"/>
</dbReference>
<dbReference type="InterPro" id="IPR037424">
    <property type="entry name" value="NocR_PBP2"/>
</dbReference>
<dbReference type="OrthoDB" id="7260751at2"/>
<feature type="domain" description="HTH lysR-type" evidence="9">
    <location>
        <begin position="1"/>
        <end position="58"/>
    </location>
</feature>
<evidence type="ECO:0000256" key="1">
    <source>
        <dbReference type="ARBA" id="ARBA00009437"/>
    </source>
</evidence>
<dbReference type="PANTHER" id="PTHR30427:SF1">
    <property type="entry name" value="TRANSCRIPTIONAL ACTIVATOR PROTEIN LYSR"/>
    <property type="match status" value="1"/>
</dbReference>
<keyword evidence="5" id="KW-0804">Transcription</keyword>
<geneLocation type="plasmid" evidence="11">
    <name>II</name>
</geneLocation>
<dbReference type="GO" id="GO:0003700">
    <property type="term" value="F:DNA-binding transcription factor activity"/>
    <property type="evidence" value="ECO:0007669"/>
    <property type="project" value="InterPro"/>
</dbReference>
<dbReference type="Pfam" id="PF00126">
    <property type="entry name" value="HTH_1"/>
    <property type="match status" value="1"/>
</dbReference>
<dbReference type="PANTHER" id="PTHR30427">
    <property type="entry name" value="TRANSCRIPTIONAL ACTIVATOR PROTEIN LYSR"/>
    <property type="match status" value="1"/>
</dbReference>
<gene>
    <name evidence="10" type="ORF">RG540_PA07810</name>
</gene>
<dbReference type="InterPro" id="IPR005119">
    <property type="entry name" value="LysR_subst-bd"/>
</dbReference>
<dbReference type="SUPFAM" id="SSF53850">
    <property type="entry name" value="Periplasmic binding protein-like II"/>
    <property type="match status" value="1"/>
</dbReference>
<keyword evidence="2" id="KW-0805">Transcription regulation</keyword>
<dbReference type="Pfam" id="PF03466">
    <property type="entry name" value="LysR_substrate"/>
    <property type="match status" value="1"/>
</dbReference>
<dbReference type="PROSITE" id="PS50931">
    <property type="entry name" value="HTH_LYSR"/>
    <property type="match status" value="1"/>
</dbReference>
<evidence type="ECO:0000256" key="7">
    <source>
        <dbReference type="ARBA" id="ARBA00067332"/>
    </source>
</evidence>
<dbReference type="HOGENOM" id="CLU_039613_6_3_5"/>
<evidence type="ECO:0000256" key="6">
    <source>
        <dbReference type="ARBA" id="ARBA00054626"/>
    </source>
</evidence>
<dbReference type="FunFam" id="1.10.10.10:FF:000001">
    <property type="entry name" value="LysR family transcriptional regulator"/>
    <property type="match status" value="1"/>
</dbReference>
<dbReference type="KEGG" id="ngg:RG540_PA07810"/>
<dbReference type="GO" id="GO:0043565">
    <property type="term" value="F:sequence-specific DNA binding"/>
    <property type="evidence" value="ECO:0007669"/>
    <property type="project" value="TreeGrafter"/>
</dbReference>
<dbReference type="Gene3D" id="3.40.190.290">
    <property type="match status" value="1"/>
</dbReference>
<evidence type="ECO:0000259" key="9">
    <source>
        <dbReference type="PROSITE" id="PS50931"/>
    </source>
</evidence>
<dbReference type="InterPro" id="IPR000847">
    <property type="entry name" value="LysR_HTH_N"/>
</dbReference>
<keyword evidence="11" id="KW-1185">Reference proteome</keyword>
<name>A0A068SZ16_NEOGA</name>
<evidence type="ECO:0000256" key="4">
    <source>
        <dbReference type="ARBA" id="ARBA00023159"/>
    </source>
</evidence>
<dbReference type="SUPFAM" id="SSF46785">
    <property type="entry name" value="Winged helix' DNA-binding domain"/>
    <property type="match status" value="1"/>
</dbReference>
<dbReference type="PATRIC" id="fig|1028800.3.peg.5407"/>
<evidence type="ECO:0000256" key="2">
    <source>
        <dbReference type="ARBA" id="ARBA00023015"/>
    </source>
</evidence>
<evidence type="ECO:0000313" key="11">
    <source>
        <dbReference type="Proteomes" id="UP000028181"/>
    </source>
</evidence>
<reference evidence="11" key="1">
    <citation type="journal article" date="2014" name="BMC Genomics">
        <title>Genome sequencing of two Neorhizobium galegae strains reveals a noeT gene responsible for the unusual acetylation of the nodulation factors.</title>
        <authorList>
            <person name="Osterman J."/>
            <person name="Marsh J."/>
            <person name="Laine P.K."/>
            <person name="Zeng Z."/>
            <person name="Alatalo E."/>
            <person name="Sullivan J.T."/>
            <person name="Young J.P."/>
            <person name="Thomas-Oates J."/>
            <person name="Paulin L."/>
            <person name="Lindstrom K."/>
        </authorList>
    </citation>
    <scope>NUCLEOTIDE SEQUENCE [LARGE SCALE GENOMIC DNA]</scope>
    <source>
        <strain evidence="11">HAMBI 540</strain>
    </source>
</reference>
<dbReference type="GO" id="GO:0010628">
    <property type="term" value="P:positive regulation of gene expression"/>
    <property type="evidence" value="ECO:0007669"/>
    <property type="project" value="TreeGrafter"/>
</dbReference>
<dbReference type="RefSeq" id="WP_041364921.1">
    <property type="nucleotide sequence ID" value="NZ_HG938354.1"/>
</dbReference>
<dbReference type="PRINTS" id="PR00039">
    <property type="entry name" value="HTHLYSR"/>
</dbReference>